<dbReference type="EMBL" id="CP047656">
    <property type="protein sequence ID" value="QHJ10036.1"/>
    <property type="molecule type" value="Genomic_DNA"/>
</dbReference>
<accession>A0A857JEC9</accession>
<dbReference type="GO" id="GO:0008233">
    <property type="term" value="F:peptidase activity"/>
    <property type="evidence" value="ECO:0007669"/>
    <property type="project" value="UniProtKB-KW"/>
</dbReference>
<dbReference type="Proteomes" id="UP000464524">
    <property type="component" value="Chromosome"/>
</dbReference>
<dbReference type="SUPFAM" id="SSF50475">
    <property type="entry name" value="FMN-binding split barrel"/>
    <property type="match status" value="1"/>
</dbReference>
<reference evidence="1 2" key="1">
    <citation type="submission" date="2019-12" db="EMBL/GenBank/DDBJ databases">
        <title>Genome sequencing and assembly of endphytes of Porphyra tenera.</title>
        <authorList>
            <person name="Park J.M."/>
            <person name="Shin R."/>
            <person name="Jo S.H."/>
        </authorList>
    </citation>
    <scope>NUCLEOTIDE SEQUENCE [LARGE SCALE GENOMIC DNA]</scope>
    <source>
        <strain evidence="1 2">GPM4</strain>
    </source>
</reference>
<dbReference type="KEGG" id="pmes:FX988_00245"/>
<keyword evidence="1" id="KW-0645">Protease</keyword>
<evidence type="ECO:0000313" key="2">
    <source>
        <dbReference type="Proteomes" id="UP000464524"/>
    </source>
</evidence>
<proteinExistence type="predicted"/>
<dbReference type="GO" id="GO:0006508">
    <property type="term" value="P:proteolysis"/>
    <property type="evidence" value="ECO:0007669"/>
    <property type="project" value="UniProtKB-KW"/>
</dbReference>
<dbReference type="AlphaFoldDB" id="A0A857JEC9"/>
<dbReference type="PANTHER" id="PTHR35802:SF1">
    <property type="entry name" value="PROTEASE SYNTHASE AND SPORULATION PROTEIN PAI 2"/>
    <property type="match status" value="1"/>
</dbReference>
<dbReference type="OrthoDB" id="9794948at2"/>
<dbReference type="PANTHER" id="PTHR35802">
    <property type="entry name" value="PROTEASE SYNTHASE AND SPORULATION PROTEIN PAI 2"/>
    <property type="match status" value="1"/>
</dbReference>
<dbReference type="RefSeq" id="WP_160177968.1">
    <property type="nucleotide sequence ID" value="NZ_CP047656.1"/>
</dbReference>
<dbReference type="Pfam" id="PF04299">
    <property type="entry name" value="FMN_bind_2"/>
    <property type="match status" value="1"/>
</dbReference>
<organism evidence="1 2">
    <name type="scientific">Paraglaciecola mesophila</name>
    <dbReference type="NCBI Taxonomy" id="197222"/>
    <lineage>
        <taxon>Bacteria</taxon>
        <taxon>Pseudomonadati</taxon>
        <taxon>Pseudomonadota</taxon>
        <taxon>Gammaproteobacteria</taxon>
        <taxon>Alteromonadales</taxon>
        <taxon>Alteromonadaceae</taxon>
        <taxon>Paraglaciecola</taxon>
    </lineage>
</organism>
<sequence>MFVPKNLRIQEKEHIAQFISEHSFGVVVSDTLEATHIPFTFKPEEGELGVLYGHIARANPHIHQLTGEKALVIFSGPHAYISPSWYENGPGVPTWNYAAVHCKGRASLLNDEETIQAMDDLVSKYEPALLDNKTLMPEEYQDKLRRGVVGFKVVIEHIDAKEKLGQQRKVPDQQGVYKALQESGELGDIQLANYMQKRQLCMGDIQ</sequence>
<dbReference type="Gene3D" id="2.30.110.10">
    <property type="entry name" value="Electron Transport, Fmn-binding Protein, Chain A"/>
    <property type="match status" value="1"/>
</dbReference>
<gene>
    <name evidence="1" type="ORF">FX988_00245</name>
</gene>
<dbReference type="InterPro" id="IPR007396">
    <property type="entry name" value="TR_PAI2-type"/>
</dbReference>
<dbReference type="PIRSF" id="PIRSF010372">
    <property type="entry name" value="PaiB"/>
    <property type="match status" value="1"/>
</dbReference>
<protein>
    <submittedName>
        <fullName evidence="1">Protease synthase and sporulation protein PAI 2</fullName>
    </submittedName>
</protein>
<dbReference type="InterPro" id="IPR012349">
    <property type="entry name" value="Split_barrel_FMN-bd"/>
</dbReference>
<evidence type="ECO:0000313" key="1">
    <source>
        <dbReference type="EMBL" id="QHJ10036.1"/>
    </source>
</evidence>
<keyword evidence="2" id="KW-1185">Reference proteome</keyword>
<keyword evidence="1" id="KW-0378">Hydrolase</keyword>
<name>A0A857JEC9_9ALTE</name>